<name>A0A7D5K2M0_9EURY</name>
<accession>A0A7D5K2M0</accession>
<gene>
    <name evidence="2" type="ORF">HUG10_15825</name>
</gene>
<protein>
    <submittedName>
        <fullName evidence="2">TIR domain-containing protein</fullName>
    </submittedName>
</protein>
<dbReference type="GeneID" id="56030332"/>
<dbReference type="KEGG" id="halg:HUG10_15825"/>
<reference evidence="2 3" key="1">
    <citation type="submission" date="2020-07" db="EMBL/GenBank/DDBJ databases">
        <title>Gai3-2, isolated from salt lake.</title>
        <authorList>
            <person name="Cui H."/>
            <person name="Shi X."/>
        </authorList>
    </citation>
    <scope>NUCLEOTIDE SEQUENCE [LARGE SCALE GENOMIC DNA]</scope>
    <source>
        <strain evidence="2 3">Gai3-2</strain>
    </source>
</reference>
<dbReference type="Pfam" id="PF08937">
    <property type="entry name" value="ThsB_TIR"/>
    <property type="match status" value="1"/>
</dbReference>
<organism evidence="2 3">
    <name type="scientific">Halorarum halophilum</name>
    <dbReference type="NCBI Taxonomy" id="2743090"/>
    <lineage>
        <taxon>Archaea</taxon>
        <taxon>Methanobacteriati</taxon>
        <taxon>Methanobacteriota</taxon>
        <taxon>Stenosarchaea group</taxon>
        <taxon>Halobacteria</taxon>
        <taxon>Halobacteriales</taxon>
        <taxon>Haloferacaceae</taxon>
        <taxon>Halorarum</taxon>
    </lineage>
</organism>
<dbReference type="EMBL" id="CP058529">
    <property type="protein sequence ID" value="QLG28921.1"/>
    <property type="molecule type" value="Genomic_DNA"/>
</dbReference>
<dbReference type="OrthoDB" id="335259at2157"/>
<evidence type="ECO:0000313" key="2">
    <source>
        <dbReference type="EMBL" id="QLG28921.1"/>
    </source>
</evidence>
<dbReference type="Proteomes" id="UP000509750">
    <property type="component" value="Chromosome"/>
</dbReference>
<dbReference type="AlphaFoldDB" id="A0A7D5K2M0"/>
<feature type="domain" description="Thoeris protein ThsB TIR-like" evidence="1">
    <location>
        <begin position="128"/>
        <end position="224"/>
    </location>
</feature>
<proteinExistence type="predicted"/>
<dbReference type="InterPro" id="IPR015032">
    <property type="entry name" value="ThsB__TIR-like_domain"/>
</dbReference>
<dbReference type="RefSeq" id="WP_179170495.1">
    <property type="nucleotide sequence ID" value="NZ_CP058529.1"/>
</dbReference>
<dbReference type="InterPro" id="IPR036490">
    <property type="entry name" value="ThsB_TIR-like_sf"/>
</dbReference>
<keyword evidence="3" id="KW-1185">Reference proteome</keyword>
<dbReference type="SUPFAM" id="SSF52206">
    <property type="entry name" value="Hypothetical protein MTH538"/>
    <property type="match status" value="1"/>
</dbReference>
<dbReference type="Gene3D" id="3.40.50.9200">
    <property type="entry name" value="Hypothetical protein MTH538"/>
    <property type="match status" value="1"/>
</dbReference>
<evidence type="ECO:0000313" key="3">
    <source>
        <dbReference type="Proteomes" id="UP000509750"/>
    </source>
</evidence>
<evidence type="ECO:0000259" key="1">
    <source>
        <dbReference type="Pfam" id="PF08937"/>
    </source>
</evidence>
<sequence length="254" mass="28356">MSWEQQFNRARQAGYGSSITVWKNDVENIPSDFTNSLGLRLDGINVYEATRGGETITIREHLLTYTVEVSPVGQPTFLGQNSASSRNGNGNPSLRDVAIGGSLFLGGLYLLGKAISGPQSPKKTHRIFISHSWQYEDQYQELTQQLQQEAGFEWYDHSVRSDDPIDAQLPNHLRSKLQDQIRSTSVVLILAGMYVARSEWIAEEVEIASEMGKPIIGIKPRGNTRLPKAVSENAVEVVKFDVWELIDAIERHAS</sequence>